<keyword evidence="2" id="KW-1185">Reference proteome</keyword>
<reference evidence="1 2" key="1">
    <citation type="submission" date="2018-10" db="EMBL/GenBank/DDBJ databases">
        <title>Genomic Encyclopedia of Archaeal and Bacterial Type Strains, Phase II (KMG-II): from individual species to whole genera.</title>
        <authorList>
            <person name="Goeker M."/>
        </authorList>
    </citation>
    <scope>NUCLEOTIDE SEQUENCE [LARGE SCALE GENOMIC DNA]</scope>
    <source>
        <strain evidence="1 2">DSM 15149</strain>
    </source>
</reference>
<dbReference type="Proteomes" id="UP000280955">
    <property type="component" value="Unassembled WGS sequence"/>
</dbReference>
<protein>
    <submittedName>
        <fullName evidence="1">Uncharacterized protein</fullName>
    </submittedName>
</protein>
<dbReference type="RefSeq" id="WP_158307070.1">
    <property type="nucleotide sequence ID" value="NC_012962.1"/>
</dbReference>
<gene>
    <name evidence="1" type="ORF">BDD30_3675</name>
</gene>
<name>A0ABX9SIT0_9GAMM</name>
<sequence length="54" mass="6147">MNANSPQNYRDSSVEKGKYGGSTQLQSMLFNDLSTMLSLPLFYIDLILHKMQGY</sequence>
<proteinExistence type="predicted"/>
<evidence type="ECO:0000313" key="2">
    <source>
        <dbReference type="Proteomes" id="UP000280955"/>
    </source>
</evidence>
<dbReference type="EMBL" id="RBLJ01000004">
    <property type="protein sequence ID" value="RKS57037.1"/>
    <property type="molecule type" value="Genomic_DNA"/>
</dbReference>
<comment type="caution">
    <text evidence="1">The sequence shown here is derived from an EMBL/GenBank/DDBJ whole genome shotgun (WGS) entry which is preliminary data.</text>
</comment>
<evidence type="ECO:0000313" key="1">
    <source>
        <dbReference type="EMBL" id="RKS57037.1"/>
    </source>
</evidence>
<accession>A0ABX9SIT0</accession>
<organism evidence="1 2">
    <name type="scientific">Photorhabdus asymbiotica</name>
    <dbReference type="NCBI Taxonomy" id="291112"/>
    <lineage>
        <taxon>Bacteria</taxon>
        <taxon>Pseudomonadati</taxon>
        <taxon>Pseudomonadota</taxon>
        <taxon>Gammaproteobacteria</taxon>
        <taxon>Enterobacterales</taxon>
        <taxon>Morganellaceae</taxon>
        <taxon>Photorhabdus</taxon>
    </lineage>
</organism>